<feature type="region of interest" description="Disordered" evidence="8">
    <location>
        <begin position="177"/>
        <end position="209"/>
    </location>
</feature>
<evidence type="ECO:0000313" key="11">
    <source>
        <dbReference type="Proteomes" id="UP001396334"/>
    </source>
</evidence>
<dbReference type="Pfam" id="PF07928">
    <property type="entry name" value="Vps54"/>
    <property type="match status" value="1"/>
</dbReference>
<organism evidence="10 11">
    <name type="scientific">Hibiscus sabdariffa</name>
    <name type="common">roselle</name>
    <dbReference type="NCBI Taxonomy" id="183260"/>
    <lineage>
        <taxon>Eukaryota</taxon>
        <taxon>Viridiplantae</taxon>
        <taxon>Streptophyta</taxon>
        <taxon>Embryophyta</taxon>
        <taxon>Tracheophyta</taxon>
        <taxon>Spermatophyta</taxon>
        <taxon>Magnoliopsida</taxon>
        <taxon>eudicotyledons</taxon>
        <taxon>Gunneridae</taxon>
        <taxon>Pentapetalae</taxon>
        <taxon>rosids</taxon>
        <taxon>malvids</taxon>
        <taxon>Malvales</taxon>
        <taxon>Malvaceae</taxon>
        <taxon>Malvoideae</taxon>
        <taxon>Hibiscus</taxon>
    </lineage>
</organism>
<feature type="region of interest" description="Disordered" evidence="8">
    <location>
        <begin position="1482"/>
        <end position="1504"/>
    </location>
</feature>
<keyword evidence="6 7" id="KW-0175">Coiled coil</keyword>
<evidence type="ECO:0000259" key="9">
    <source>
        <dbReference type="Pfam" id="PF07928"/>
    </source>
</evidence>
<keyword evidence="4" id="KW-0653">Protein transport</keyword>
<feature type="coiled-coil region" evidence="7">
    <location>
        <begin position="544"/>
        <end position="585"/>
    </location>
</feature>
<dbReference type="EMBL" id="JBBPBN010000050">
    <property type="protein sequence ID" value="KAK8992146.1"/>
    <property type="molecule type" value="Genomic_DNA"/>
</dbReference>
<evidence type="ECO:0000256" key="8">
    <source>
        <dbReference type="SAM" id="MobiDB-lite"/>
    </source>
</evidence>
<gene>
    <name evidence="10" type="ORF">V6N11_048241</name>
</gene>
<evidence type="ECO:0000313" key="10">
    <source>
        <dbReference type="EMBL" id="KAK8992146.1"/>
    </source>
</evidence>
<evidence type="ECO:0000256" key="1">
    <source>
        <dbReference type="ARBA" id="ARBA00004601"/>
    </source>
</evidence>
<comment type="similarity">
    <text evidence="2">Belongs to the VPS54 family.</text>
</comment>
<evidence type="ECO:0000256" key="5">
    <source>
        <dbReference type="ARBA" id="ARBA00023034"/>
    </source>
</evidence>
<dbReference type="PANTHER" id="PTHR12965">
    <property type="entry name" value="VACUOLAR PROTEIN SORTING 54"/>
    <property type="match status" value="1"/>
</dbReference>
<sequence>MESKIEQLGGFSRLSDVLVEHDKILESFGRLKIAAKGQLKNLRKDIHQIRGRGPIRKINSVSELVGLGGILQEDEPKKWIDVEKTLDCLRITLESVYEQVGNIVYTSKVPFSQWQQEQEYQEEVERMVVTTCIQGLQEQLEERLWDQNAQWHGNGNVSWIEKINEISGLRQELESLSNPESGTLNSQSSLEINGNLSNNEKTDHLQQKVPGDHVSSSISLWEGNGKHGELVITVPESLDGTHLIHMTKEELLNFFKVEMTKMKRNHDYKLQEITEKYFSLKREYLKEKGSSLPSRKDKEFDVLKKMIPDVIVKLDRILVENEKVPLLGNNNDNLVILKDRCESLLSENRQLRDSLSDRKMEVNHLSSQLSDAMEKMSQYTFFKENLKGGAISQIKWMSEDSEVKHSIMKDVYNLILKDASCNMSQASESGFKESDLESLAVDGLCAIIYREAFTEAQEKLHDLSLNALEKERVLKLEVAEKEKLQQHVLLMISAINEKEKLHNETPAALGREMEKYIAASQELDIARDQKNQLQTIVSKCSEESSVLKTNLQQASEELEQHKAEIRELNSKLDQAVKDLNKSNDERRKLLLAAKGKDDILSLVEANENEHRKQMKSIIILVRGLFKEFAAFECQVAEYMKRSNLSSMLTIGLSRIYVCASSLLSSFQILVTQMSSCCYFSMVDLLGDEVEVLLGLLEKIYIALDHYSPVLKHYPGIMDALKLVFNIREGTIVDTKISTGILMIFFWHEFMDSRSTTGTNDMPFCFPTVGPRVESFSGFQRECIFVVSSDRRKYGYTDARSLMGMSFFDILCLSTGLILKMDPQPSPSGRSLTVGRASSFSVADSGGQTLSSVLNNPHAGKLEASWGGWWSVAPPEFLPLTSSKATSDLARSDFQSYVSSISDSYHRFEDIRNHTTKEQSLDVDNIGEALVACLREVPALYFKEDFALEDGGTFRAACPFNDVSENIMLQEKLTHYLDVVELHLVKEISLRSNSFFEAQGQLEDLNVKIVEGCNRIRDLKETIRLVDTDLVDSARQIQELNATRTNLLALQHKLKLILSVTQALSALKLLVASAECAGALDIIDDLQHLLDGDELTGLHCFRHLRDHVVASIDSINSILSAEFMRASIHDAGDKDAVILLKAKARVSISLNGDDVGQVKLDEEETNFRDRLLPLIIGLLRTAKLPFVLRNYRDTLTADMKTAIKTAVAELLPVLVGQPPESDMGTERTMDADGGGLSLASKLRSLSSGSFVQLLAAIFKIVQAHLVRASEVKKAIEWVMCNLDGHYAADSVAAAIALGAMVAESSQESNGQGSSLPPNASLRTTSKSLSSPGKGSDAPSPSNLSKNFRADVLRENAEAVFAACDAAHGRWAKLLGVRALLHPKLRLQDFLSIYNITQEFITATEKIGGRLGYSIRGTLQSQAKSFVDFQHESRMTKIRAVLDQETWVEVDVPDEFQAIVSTLFDSEAIISGSKDNAEINMTESYSKEGSQVAETGSRGSVEQTEQIDSSGTTAVNAFQGKASSQSNSSNTKERGKNATQTLEYGGVSYHMVNCGLILLKMLSEYIDMNHLLPALSLEVVHRVVEILKFFNTRTCQLVLGAGAMQVSGLKSITSKHLALASQVISFTYAIVPELKQILFLKVPEPRKSLLLLEFDRVAQDYKVHRDEIHTKLVQIMRERLLVHLRGLPQIVESWNRPEDADLQPSQFAKSLTKEVGFLQRVLSRTLHEVDVQAIFRQVVVVFHSQISEAFSRLEISTPQAKDRLHRDVTHILGCIRSLPCDNSKYSVTPNWGQLDEFLAQRFGAESG</sequence>
<dbReference type="InterPro" id="IPR012501">
    <property type="entry name" value="Vps54_C"/>
</dbReference>
<keyword evidence="11" id="KW-1185">Reference proteome</keyword>
<comment type="subcellular location">
    <subcellularLocation>
        <location evidence="1">Golgi apparatus</location>
        <location evidence="1">trans-Golgi network</location>
    </subcellularLocation>
</comment>
<feature type="compositionally biased region" description="Polar residues" evidence="8">
    <location>
        <begin position="1314"/>
        <end position="1341"/>
    </location>
</feature>
<dbReference type="InterPro" id="IPR039745">
    <property type="entry name" value="Vps54"/>
</dbReference>
<evidence type="ECO:0000256" key="7">
    <source>
        <dbReference type="SAM" id="Coils"/>
    </source>
</evidence>
<feature type="region of interest" description="Disordered" evidence="8">
    <location>
        <begin position="1305"/>
        <end position="1341"/>
    </location>
</feature>
<evidence type="ECO:0000256" key="6">
    <source>
        <dbReference type="ARBA" id="ARBA00023054"/>
    </source>
</evidence>
<evidence type="ECO:0000256" key="3">
    <source>
        <dbReference type="ARBA" id="ARBA00022448"/>
    </source>
</evidence>
<name>A0ABR2PVA1_9ROSI</name>
<feature type="domain" description="Vacuolar protein sorting-associated protein 54 C-terminal" evidence="9">
    <location>
        <begin position="1546"/>
        <end position="1677"/>
    </location>
</feature>
<protein>
    <recommendedName>
        <fullName evidence="9">Vacuolar protein sorting-associated protein 54 C-terminal domain-containing protein</fullName>
    </recommendedName>
</protein>
<dbReference type="PANTHER" id="PTHR12965:SF0">
    <property type="entry name" value="VACUOLAR PROTEIN SORTING-ASSOCIATED PROTEIN 54"/>
    <property type="match status" value="1"/>
</dbReference>
<reference evidence="10 11" key="1">
    <citation type="journal article" date="2024" name="G3 (Bethesda)">
        <title>Genome assembly of Hibiscus sabdariffa L. provides insights into metabolisms of medicinal natural products.</title>
        <authorList>
            <person name="Kim T."/>
        </authorList>
    </citation>
    <scope>NUCLEOTIDE SEQUENCE [LARGE SCALE GENOMIC DNA]</scope>
    <source>
        <strain evidence="10">TK-2024</strain>
        <tissue evidence="10">Old leaves</tissue>
    </source>
</reference>
<keyword evidence="5" id="KW-0333">Golgi apparatus</keyword>
<dbReference type="Gene3D" id="6.10.250.860">
    <property type="match status" value="1"/>
</dbReference>
<evidence type="ECO:0000256" key="2">
    <source>
        <dbReference type="ARBA" id="ARBA00009150"/>
    </source>
</evidence>
<comment type="caution">
    <text evidence="10">The sequence shown here is derived from an EMBL/GenBank/DDBJ whole genome shotgun (WGS) entry which is preliminary data.</text>
</comment>
<keyword evidence="3" id="KW-0813">Transport</keyword>
<dbReference type="Proteomes" id="UP001396334">
    <property type="component" value="Unassembled WGS sequence"/>
</dbReference>
<feature type="compositionally biased region" description="Polar residues" evidence="8">
    <location>
        <begin position="177"/>
        <end position="199"/>
    </location>
</feature>
<proteinExistence type="inferred from homology"/>
<evidence type="ECO:0000256" key="4">
    <source>
        <dbReference type="ARBA" id="ARBA00022927"/>
    </source>
</evidence>
<accession>A0ABR2PVA1</accession>